<gene>
    <name evidence="2" type="ordered locus">CPS_3498</name>
</gene>
<dbReference type="STRING" id="167879.CPS_3498"/>
<dbReference type="PANTHER" id="PTHR11803:SF44">
    <property type="entry name" value="RUTC FAMILY PROTEIN YJGH"/>
    <property type="match status" value="1"/>
</dbReference>
<reference evidence="2" key="1">
    <citation type="journal article" date="2005" name="Proc. Natl. Acad. Sci. U.S.A.">
        <title>The psychrophilic lifestyle as revealed by the genome sequence of Colwellia psychrerythraea 34H through genomic and proteomic analyses.</title>
        <authorList>
            <person name="Methe B.A."/>
            <person name="Nelson K.E."/>
            <person name="Deming J.W."/>
            <person name="Momen B."/>
            <person name="Melamud E."/>
            <person name="Zhang X."/>
            <person name="Moult J."/>
            <person name="Madupu R."/>
            <person name="Nelson W.C."/>
            <person name="Dodson R.J."/>
            <person name="Brinkac L.M."/>
            <person name="Daugherty S.C."/>
            <person name="Durkin A.S."/>
            <person name="DeBoy R.T."/>
            <person name="Kolonay J.F."/>
            <person name="Sullivan S.A."/>
            <person name="Zhou L."/>
            <person name="Davidsen T.M."/>
            <person name="Wu M."/>
            <person name="Huston A.L."/>
            <person name="Lewis M."/>
            <person name="Weaver B."/>
            <person name="Weidman J.F."/>
            <person name="Khouri H."/>
            <person name="Utterback T.R."/>
            <person name="Feldblyum T.V."/>
            <person name="Fraser C.M."/>
        </authorList>
    </citation>
    <scope>NUCLEOTIDE SEQUENCE [LARGE SCALE GENOMIC DNA]</scope>
    <source>
        <strain evidence="2">34H</strain>
    </source>
</reference>
<evidence type="ECO:0000313" key="3">
    <source>
        <dbReference type="Proteomes" id="UP000000547"/>
    </source>
</evidence>
<dbReference type="SUPFAM" id="SSF55298">
    <property type="entry name" value="YjgF-like"/>
    <property type="match status" value="1"/>
</dbReference>
<feature type="signal peptide" evidence="1">
    <location>
        <begin position="1"/>
        <end position="26"/>
    </location>
</feature>
<dbReference type="EMBL" id="CP000083">
    <property type="protein sequence ID" value="AAZ24480.1"/>
    <property type="molecule type" value="Genomic_DNA"/>
</dbReference>
<organism evidence="2 3">
    <name type="scientific">Colwellia psychrerythraea (strain 34H / ATCC BAA-681)</name>
    <name type="common">Vibrio psychroerythus</name>
    <dbReference type="NCBI Taxonomy" id="167879"/>
    <lineage>
        <taxon>Bacteria</taxon>
        <taxon>Pseudomonadati</taxon>
        <taxon>Pseudomonadota</taxon>
        <taxon>Gammaproteobacteria</taxon>
        <taxon>Alteromonadales</taxon>
        <taxon>Colwelliaceae</taxon>
        <taxon>Colwellia</taxon>
    </lineage>
</organism>
<dbReference type="Proteomes" id="UP000000547">
    <property type="component" value="Chromosome"/>
</dbReference>
<protein>
    <submittedName>
        <fullName evidence="2">Endoribonuclease, L-PSP family</fullName>
    </submittedName>
</protein>
<keyword evidence="1" id="KW-0732">Signal</keyword>
<dbReference type="RefSeq" id="WP_011044258.1">
    <property type="nucleotide sequence ID" value="NC_003910.7"/>
</dbReference>
<dbReference type="GO" id="GO:0019239">
    <property type="term" value="F:deaminase activity"/>
    <property type="evidence" value="ECO:0007669"/>
    <property type="project" value="TreeGrafter"/>
</dbReference>
<dbReference type="Gene3D" id="3.30.1330.40">
    <property type="entry name" value="RutC-like"/>
    <property type="match status" value="1"/>
</dbReference>
<dbReference type="PANTHER" id="PTHR11803">
    <property type="entry name" value="2-IMINOBUTANOATE/2-IMINOPROPANOATE DEAMINASE RIDA"/>
    <property type="match status" value="1"/>
</dbReference>
<evidence type="ECO:0000256" key="1">
    <source>
        <dbReference type="SAM" id="SignalP"/>
    </source>
</evidence>
<evidence type="ECO:0000313" key="2">
    <source>
        <dbReference type="EMBL" id="AAZ24480.1"/>
    </source>
</evidence>
<dbReference type="CDD" id="cd00448">
    <property type="entry name" value="YjgF_YER057c_UK114_family"/>
    <property type="match status" value="1"/>
</dbReference>
<dbReference type="InterPro" id="IPR035959">
    <property type="entry name" value="RutC-like_sf"/>
</dbReference>
<name>Q47YE8_COLP3</name>
<feature type="chain" id="PRO_5004234010" evidence="1">
    <location>
        <begin position="27"/>
        <end position="154"/>
    </location>
</feature>
<dbReference type="InterPro" id="IPR006175">
    <property type="entry name" value="YjgF/YER057c/UK114"/>
</dbReference>
<proteinExistence type="predicted"/>
<dbReference type="GO" id="GO:0005829">
    <property type="term" value="C:cytosol"/>
    <property type="evidence" value="ECO:0007669"/>
    <property type="project" value="TreeGrafter"/>
</dbReference>
<dbReference type="Pfam" id="PF01042">
    <property type="entry name" value="Ribonuc_L-PSP"/>
    <property type="match status" value="1"/>
</dbReference>
<dbReference type="AlphaFoldDB" id="Q47YE8"/>
<dbReference type="HOGENOM" id="CLU_100715_4_3_6"/>
<sequence length="154" mass="16803">MSNKILTLLIPIFALIGAFSSAQAFADSKPIRQTITPTQYGFSHANAVIESSPMLYVSGQVGASKTGSNDFYSQVDRSFDSLQAVLKKSGADFKDVVKITLLITDYDPDKLAYMVKKRKAIFGDSPPASTLIPVTRLYTDGVMFEIDAIAILRK</sequence>
<accession>Q47YE8</accession>
<dbReference type="KEGG" id="cps:CPS_3498"/>